<keyword evidence="2" id="KW-1185">Reference proteome</keyword>
<dbReference type="InterPro" id="IPR006462">
    <property type="entry name" value="MS5"/>
</dbReference>
<accession>A0AAU9SMB2</accession>
<reference evidence="1 2" key="1">
    <citation type="submission" date="2022-03" db="EMBL/GenBank/DDBJ databases">
        <authorList>
            <person name="Nunn A."/>
            <person name="Chopra R."/>
            <person name="Nunn A."/>
            <person name="Contreras Garrido A."/>
        </authorList>
    </citation>
    <scope>NUCLEOTIDE SEQUENCE [LARGE SCALE GENOMIC DNA]</scope>
</reference>
<protein>
    <submittedName>
        <fullName evidence="1">Uncharacterized protein</fullName>
    </submittedName>
</protein>
<dbReference type="EMBL" id="OU466862">
    <property type="protein sequence ID" value="CAH2069686.1"/>
    <property type="molecule type" value="Genomic_DNA"/>
</dbReference>
<dbReference type="Gene3D" id="3.10.450.10">
    <property type="match status" value="1"/>
</dbReference>
<organism evidence="1 2">
    <name type="scientific">Thlaspi arvense</name>
    <name type="common">Field penny-cress</name>
    <dbReference type="NCBI Taxonomy" id="13288"/>
    <lineage>
        <taxon>Eukaryota</taxon>
        <taxon>Viridiplantae</taxon>
        <taxon>Streptophyta</taxon>
        <taxon>Embryophyta</taxon>
        <taxon>Tracheophyta</taxon>
        <taxon>Spermatophyta</taxon>
        <taxon>Magnoliopsida</taxon>
        <taxon>eudicotyledons</taxon>
        <taxon>Gunneridae</taxon>
        <taxon>Pentapetalae</taxon>
        <taxon>rosids</taxon>
        <taxon>malvids</taxon>
        <taxon>Brassicales</taxon>
        <taxon>Brassicaceae</taxon>
        <taxon>Thlaspideae</taxon>
        <taxon>Thlaspi</taxon>
    </lineage>
</organism>
<name>A0AAU9SMB2_THLAR</name>
<proteinExistence type="predicted"/>
<sequence length="97" mass="11302">MLGTSFEFVEVEKANIFKFSGEIYFITFVAKDRNQTKIFQAKVRNVFCREIEHCFCRLKPGQEGTFQLELGEIMKASFQFVDLLYCSGEEACVMVQY</sequence>
<evidence type="ECO:0000313" key="1">
    <source>
        <dbReference type="EMBL" id="CAH2069686.1"/>
    </source>
</evidence>
<evidence type="ECO:0000313" key="2">
    <source>
        <dbReference type="Proteomes" id="UP000836841"/>
    </source>
</evidence>
<dbReference type="Proteomes" id="UP000836841">
    <property type="component" value="Chromosome 6"/>
</dbReference>
<gene>
    <name evidence="1" type="ORF">TAV2_LOCUS19284</name>
</gene>
<dbReference type="AlphaFoldDB" id="A0AAU9SMB2"/>
<dbReference type="PANTHER" id="PTHR31260">
    <property type="entry name" value="CYSTATIN/MONELLIN SUPERFAMILY PROTEIN"/>
    <property type="match status" value="1"/>
</dbReference>
<dbReference type="PANTHER" id="PTHR31260:SF69">
    <property type="entry name" value="CYSTATIN_MONELLIN SUPERFAMILY PROTEIN"/>
    <property type="match status" value="1"/>
</dbReference>